<dbReference type="Pfam" id="PF00553">
    <property type="entry name" value="CBM_2"/>
    <property type="match status" value="1"/>
</dbReference>
<feature type="domain" description="CBM2" evidence="2">
    <location>
        <begin position="302"/>
        <end position="403"/>
    </location>
</feature>
<name>A0ABN2MIP5_9ACTN</name>
<dbReference type="Gene3D" id="3.40.50.1110">
    <property type="entry name" value="SGNH hydrolase"/>
    <property type="match status" value="1"/>
</dbReference>
<dbReference type="Proteomes" id="UP001500218">
    <property type="component" value="Unassembled WGS sequence"/>
</dbReference>
<dbReference type="PANTHER" id="PTHR30383:SF2">
    <property type="entry name" value="CELLULOSE-BINDING PROTEIN"/>
    <property type="match status" value="1"/>
</dbReference>
<dbReference type="PROSITE" id="PS51173">
    <property type="entry name" value="CBM2"/>
    <property type="match status" value="1"/>
</dbReference>
<evidence type="ECO:0000259" key="2">
    <source>
        <dbReference type="PROSITE" id="PS51173"/>
    </source>
</evidence>
<evidence type="ECO:0000313" key="3">
    <source>
        <dbReference type="EMBL" id="GAA1827184.1"/>
    </source>
</evidence>
<reference evidence="3 4" key="1">
    <citation type="journal article" date="2019" name="Int. J. Syst. Evol. Microbiol.">
        <title>The Global Catalogue of Microorganisms (GCM) 10K type strain sequencing project: providing services to taxonomists for standard genome sequencing and annotation.</title>
        <authorList>
            <consortium name="The Broad Institute Genomics Platform"/>
            <consortium name="The Broad Institute Genome Sequencing Center for Infectious Disease"/>
            <person name="Wu L."/>
            <person name="Ma J."/>
        </authorList>
    </citation>
    <scope>NUCLEOTIDE SEQUENCE [LARGE SCALE GENOMIC DNA]</scope>
    <source>
        <strain evidence="3 4">JCM 13250</strain>
    </source>
</reference>
<comment type="caution">
    <text evidence="3">The sequence shown here is derived from an EMBL/GenBank/DDBJ whole genome shotgun (WGS) entry which is preliminary data.</text>
</comment>
<dbReference type="EMBL" id="BAAALT010000236">
    <property type="protein sequence ID" value="GAA1827184.1"/>
    <property type="molecule type" value="Genomic_DNA"/>
</dbReference>
<keyword evidence="4" id="KW-1185">Reference proteome</keyword>
<dbReference type="SMART" id="SM00637">
    <property type="entry name" value="CBD_II"/>
    <property type="match status" value="1"/>
</dbReference>
<dbReference type="Gene3D" id="2.60.40.290">
    <property type="match status" value="1"/>
</dbReference>
<gene>
    <name evidence="3" type="ORF">GCM10009682_53180</name>
</gene>
<dbReference type="PANTHER" id="PTHR30383">
    <property type="entry name" value="THIOESTERASE 1/PROTEASE 1/LYSOPHOSPHOLIPASE L1"/>
    <property type="match status" value="1"/>
</dbReference>
<accession>A0ABN2MIP5</accession>
<dbReference type="CDD" id="cd01833">
    <property type="entry name" value="XynB_like"/>
    <property type="match status" value="1"/>
</dbReference>
<evidence type="ECO:0000313" key="4">
    <source>
        <dbReference type="Proteomes" id="UP001500218"/>
    </source>
</evidence>
<dbReference type="SUPFAM" id="SSF52266">
    <property type="entry name" value="SGNH hydrolase"/>
    <property type="match status" value="1"/>
</dbReference>
<feature type="region of interest" description="Disordered" evidence="1">
    <location>
        <begin position="274"/>
        <end position="303"/>
    </location>
</feature>
<dbReference type="SUPFAM" id="SSF49384">
    <property type="entry name" value="Carbohydrate-binding domain"/>
    <property type="match status" value="1"/>
</dbReference>
<evidence type="ECO:0000256" key="1">
    <source>
        <dbReference type="SAM" id="MobiDB-lite"/>
    </source>
</evidence>
<protein>
    <recommendedName>
        <fullName evidence="2">CBM2 domain-containing protein</fullName>
    </recommendedName>
</protein>
<dbReference type="InterPro" id="IPR001919">
    <property type="entry name" value="CBD2"/>
</dbReference>
<dbReference type="InterPro" id="IPR013830">
    <property type="entry name" value="SGNH_hydro"/>
</dbReference>
<organism evidence="3 4">
    <name type="scientific">Luedemannella flava</name>
    <dbReference type="NCBI Taxonomy" id="349316"/>
    <lineage>
        <taxon>Bacteria</taxon>
        <taxon>Bacillati</taxon>
        <taxon>Actinomycetota</taxon>
        <taxon>Actinomycetes</taxon>
        <taxon>Micromonosporales</taxon>
        <taxon>Micromonosporaceae</taxon>
        <taxon>Luedemannella</taxon>
    </lineage>
</organism>
<dbReference type="Pfam" id="PF13472">
    <property type="entry name" value="Lipase_GDSL_2"/>
    <property type="match status" value="1"/>
</dbReference>
<dbReference type="InterPro" id="IPR051532">
    <property type="entry name" value="Ester_Hydrolysis_Enzymes"/>
</dbReference>
<dbReference type="InterPro" id="IPR036514">
    <property type="entry name" value="SGNH_hydro_sf"/>
</dbReference>
<proteinExistence type="predicted"/>
<dbReference type="RefSeq" id="WP_344138207.1">
    <property type="nucleotide sequence ID" value="NZ_BAAALT010000236.1"/>
</dbReference>
<dbReference type="InterPro" id="IPR012291">
    <property type="entry name" value="CBM2_carb-bd_dom_sf"/>
</dbReference>
<dbReference type="InterPro" id="IPR008965">
    <property type="entry name" value="CBM2/CBM3_carb-bd_dom_sf"/>
</dbReference>
<sequence length="403" mass="41286">MRKRSAIQAFLAALVLALGYLVVQTVVSAPAASAATPVKVMPLGDSITGNPGCWRALLWNKLVSAGYTNIDFVGTQPAQGCGVSHDGDNEGHGGYLATNVANQNMLPPWLAATTPDIVIMHFGTNDVWSNIAPSTILAAFTTMVNQMRASNPNMRILVAKIIPVAPGTCGDCPARTVAFNDAIPAWASSLSTSQSPITVVDQWTGWVPATDTYDGVHPSDPAGITKMANNWYAPLVAALGGVTPTSAAPTTRPPTSAVVTSRVPTSAVVTSRAPTSAVVTSRAPTSAPVTTRPASSPVPTTSGAPTGSCSATYKIVGSWPGGFQGEVTVKAGSSAISKWTTSWTYANGQTITQSWSSTLTSSGATVTASNAAWNGSLAADASTTFGFIGTWNGTNPVPTVTCA</sequence>